<evidence type="ECO:0000313" key="2">
    <source>
        <dbReference type="EMBL" id="KAJ8938813.1"/>
    </source>
</evidence>
<reference evidence="2" key="1">
    <citation type="journal article" date="2023" name="Insect Mol. Biol.">
        <title>Genome sequencing provides insights into the evolution of gene families encoding plant cell wall-degrading enzymes in longhorned beetles.</title>
        <authorList>
            <person name="Shin N.R."/>
            <person name="Okamura Y."/>
            <person name="Kirsch R."/>
            <person name="Pauchet Y."/>
        </authorList>
    </citation>
    <scope>NUCLEOTIDE SEQUENCE</scope>
    <source>
        <strain evidence="2">AMC_N1</strain>
    </source>
</reference>
<name>A0AAV8XJS2_9CUCU</name>
<accession>A0AAV8XJS2</accession>
<keyword evidence="3" id="KW-1185">Reference proteome</keyword>
<proteinExistence type="predicted"/>
<evidence type="ECO:0000313" key="3">
    <source>
        <dbReference type="Proteomes" id="UP001162162"/>
    </source>
</evidence>
<comment type="caution">
    <text evidence="2">The sequence shown here is derived from an EMBL/GenBank/DDBJ whole genome shotgun (WGS) entry which is preliminary data.</text>
</comment>
<gene>
    <name evidence="2" type="ORF">NQ318_006434</name>
</gene>
<sequence>MGTGSNNVGLGLEGRKSCLTTSEIFAQNPNLVSEFGVRISELPSNSESKSITLMWATADQGDKSKQLWYFGKTQFEENIISIPAQFLDMSILNRQKNLKKCKTNDLVNKYESYGSTNPNLARVGERLKRYNEQEHGNSFVNTAAPTSNRYFVSIIIRMNHYCCVPRCSSWIKRDPQLIFHIFPEQGKPQVSLVNKFGQKERIDRRKAWILKLSIGKPVTDSGSVFYSGPNCFRPSSLLDKPNKCGNKLLVLHGIAPLNQNQLISDVNRAVVFEVVGEIYCKFEGGGPRSVADSMTSLRDRKARGCTQLEEIRSAEEIHCDAFVIERLGCVKPTFAATYEKGQTEVRRQIRSNRIRIEGSGKIRPAHSPPVFLNGTDN</sequence>
<dbReference type="AlphaFoldDB" id="A0AAV8XJS2"/>
<organism evidence="2 3">
    <name type="scientific">Aromia moschata</name>
    <dbReference type="NCBI Taxonomy" id="1265417"/>
    <lineage>
        <taxon>Eukaryota</taxon>
        <taxon>Metazoa</taxon>
        <taxon>Ecdysozoa</taxon>
        <taxon>Arthropoda</taxon>
        <taxon>Hexapoda</taxon>
        <taxon>Insecta</taxon>
        <taxon>Pterygota</taxon>
        <taxon>Neoptera</taxon>
        <taxon>Endopterygota</taxon>
        <taxon>Coleoptera</taxon>
        <taxon>Polyphaga</taxon>
        <taxon>Cucujiformia</taxon>
        <taxon>Chrysomeloidea</taxon>
        <taxon>Cerambycidae</taxon>
        <taxon>Cerambycinae</taxon>
        <taxon>Callichromatini</taxon>
        <taxon>Aromia</taxon>
    </lineage>
</organism>
<feature type="region of interest" description="Disordered" evidence="1">
    <location>
        <begin position="357"/>
        <end position="377"/>
    </location>
</feature>
<dbReference type="Proteomes" id="UP001162162">
    <property type="component" value="Unassembled WGS sequence"/>
</dbReference>
<protein>
    <submittedName>
        <fullName evidence="2">Uncharacterized protein</fullName>
    </submittedName>
</protein>
<dbReference type="EMBL" id="JAPWTK010000531">
    <property type="protein sequence ID" value="KAJ8938813.1"/>
    <property type="molecule type" value="Genomic_DNA"/>
</dbReference>
<evidence type="ECO:0000256" key="1">
    <source>
        <dbReference type="SAM" id="MobiDB-lite"/>
    </source>
</evidence>